<accession>A0A4U8Q0R8</accession>
<comment type="cofactor">
    <cofactor evidence="1 6">
        <name>pyridoxal 5'-phosphate</name>
        <dbReference type="ChEBI" id="CHEBI:597326"/>
    </cofactor>
</comment>
<evidence type="ECO:0000256" key="4">
    <source>
        <dbReference type="ARBA" id="ARBA00022679"/>
    </source>
</evidence>
<dbReference type="STRING" id="180332.GCA_000797495_02316"/>
<dbReference type="EC" id="2.6.1.-" evidence="6"/>
<evidence type="ECO:0000256" key="2">
    <source>
        <dbReference type="ARBA" id="ARBA00007441"/>
    </source>
</evidence>
<dbReference type="OrthoDB" id="9802328at2"/>
<dbReference type="SUPFAM" id="SSF53383">
    <property type="entry name" value="PLP-dependent transferases"/>
    <property type="match status" value="1"/>
</dbReference>
<dbReference type="Gene3D" id="3.40.640.10">
    <property type="entry name" value="Type I PLP-dependent aspartate aminotransferase-like (Major domain)"/>
    <property type="match status" value="1"/>
</dbReference>
<keyword evidence="4 6" id="KW-0808">Transferase</keyword>
<keyword evidence="7" id="KW-0175">Coiled coil</keyword>
<feature type="coiled-coil region" evidence="7">
    <location>
        <begin position="370"/>
        <end position="397"/>
    </location>
</feature>
<proteinExistence type="inferred from homology"/>
<organism evidence="9 10">
    <name type="scientific">Robinsoniella peoriensis</name>
    <dbReference type="NCBI Taxonomy" id="180332"/>
    <lineage>
        <taxon>Bacteria</taxon>
        <taxon>Bacillati</taxon>
        <taxon>Bacillota</taxon>
        <taxon>Clostridia</taxon>
        <taxon>Lachnospirales</taxon>
        <taxon>Lachnospiraceae</taxon>
        <taxon>Robinsoniella</taxon>
    </lineage>
</organism>
<comment type="similarity">
    <text evidence="2 6">Belongs to the class-I pyridoxal-phosphate-dependent aminotransferase family.</text>
</comment>
<dbReference type="PROSITE" id="PS00105">
    <property type="entry name" value="AA_TRANSFER_CLASS_1"/>
    <property type="match status" value="1"/>
</dbReference>
<evidence type="ECO:0000256" key="7">
    <source>
        <dbReference type="SAM" id="Coils"/>
    </source>
</evidence>
<dbReference type="InterPro" id="IPR015424">
    <property type="entry name" value="PyrdxlP-dep_Trfase"/>
</dbReference>
<sequence>MPKLSDRVGTFTDSVIRRMTRISDEYDAINLSQGFPDFDPPKEITDALAKAAKEGPHQYSITFGAENFREALARKHGKGIGRTINPETEIVVTCGGTEAMMAAMMTVCNPGDKVVVFSPFYENYGADAILSGAEPIYVPLVPPEFNFDEKVLEDAFKQNVKAIIVCNPSNPCGKVFTREELLTIGRLAEKYDAFIITDEVYEHIIYKPYVHVPMAGLPGMYERTITCSSLSKTYSITGWRLGYLIGPEEVIENAKKVHDFLTVGAASPLQEAATAGLNFGSDYYENMQQMYTEKREYFLKGLDDIGIAHTVPQGSYFVLVDISRYLENEMFAGYSDMEFCEWMIKNIGVAAVPGSSFFKENVNHLIRLHFAREKSTLEEALRRLKKMEQLLTDKNDGKTGDL</sequence>
<dbReference type="InterPro" id="IPR051326">
    <property type="entry name" value="Kynurenine-oxoglutarate_AT"/>
</dbReference>
<dbReference type="AlphaFoldDB" id="A0A4U8Q0R8"/>
<dbReference type="CDD" id="cd00609">
    <property type="entry name" value="AAT_like"/>
    <property type="match status" value="1"/>
</dbReference>
<evidence type="ECO:0000259" key="8">
    <source>
        <dbReference type="Pfam" id="PF00155"/>
    </source>
</evidence>
<dbReference type="InterPro" id="IPR015422">
    <property type="entry name" value="PyrdxlP-dep_Trfase_small"/>
</dbReference>
<reference evidence="9 10" key="1">
    <citation type="journal article" date="2019" name="Anaerobe">
        <title>Detection of Robinsoniella peoriensis in multiple bone samples of a trauma patient.</title>
        <authorList>
            <person name="Schrottner P."/>
            <person name="Hartwich K."/>
            <person name="Bunk B."/>
            <person name="Schober I."/>
            <person name="Helbig S."/>
            <person name="Rudolph W.W."/>
            <person name="Gunzer F."/>
        </authorList>
    </citation>
    <scope>NUCLEOTIDE SEQUENCE [LARGE SCALE GENOMIC DNA]</scope>
    <source>
        <strain evidence="9 10">DSM 106044</strain>
    </source>
</reference>
<dbReference type="Proteomes" id="UP000306509">
    <property type="component" value="Unassembled WGS sequence"/>
</dbReference>
<feature type="domain" description="Aminotransferase class I/classII large" evidence="8">
    <location>
        <begin position="27"/>
        <end position="384"/>
    </location>
</feature>
<evidence type="ECO:0000256" key="6">
    <source>
        <dbReference type="RuleBase" id="RU000481"/>
    </source>
</evidence>
<evidence type="ECO:0000256" key="3">
    <source>
        <dbReference type="ARBA" id="ARBA00022576"/>
    </source>
</evidence>
<gene>
    <name evidence="9" type="primary">ybdL</name>
    <name evidence="9" type="ORF">DSM106044_05211</name>
</gene>
<dbReference type="GO" id="GO:0030170">
    <property type="term" value="F:pyridoxal phosphate binding"/>
    <property type="evidence" value="ECO:0007669"/>
    <property type="project" value="InterPro"/>
</dbReference>
<dbReference type="InterPro" id="IPR015421">
    <property type="entry name" value="PyrdxlP-dep_Trfase_major"/>
</dbReference>
<comment type="caution">
    <text evidence="9">The sequence shown here is derived from an EMBL/GenBank/DDBJ whole genome shotgun (WGS) entry which is preliminary data.</text>
</comment>
<dbReference type="InterPro" id="IPR004839">
    <property type="entry name" value="Aminotransferase_I/II_large"/>
</dbReference>
<protein>
    <recommendedName>
        <fullName evidence="6">Aminotransferase</fullName>
        <ecNumber evidence="6">2.6.1.-</ecNumber>
    </recommendedName>
</protein>
<dbReference type="Pfam" id="PF00155">
    <property type="entry name" value="Aminotran_1_2"/>
    <property type="match status" value="1"/>
</dbReference>
<dbReference type="EMBL" id="QGQD01000107">
    <property type="protein sequence ID" value="TLC97848.1"/>
    <property type="molecule type" value="Genomic_DNA"/>
</dbReference>
<dbReference type="GO" id="GO:0016212">
    <property type="term" value="F:kynurenine-oxoglutarate transaminase activity"/>
    <property type="evidence" value="ECO:0007669"/>
    <property type="project" value="TreeGrafter"/>
</dbReference>
<keyword evidence="5" id="KW-0663">Pyridoxal phosphate</keyword>
<evidence type="ECO:0000313" key="9">
    <source>
        <dbReference type="EMBL" id="TLC97848.1"/>
    </source>
</evidence>
<dbReference type="PANTHER" id="PTHR43807">
    <property type="entry name" value="FI04487P"/>
    <property type="match status" value="1"/>
</dbReference>
<keyword evidence="10" id="KW-1185">Reference proteome</keyword>
<dbReference type="PANTHER" id="PTHR43807:SF20">
    <property type="entry name" value="FI04487P"/>
    <property type="match status" value="1"/>
</dbReference>
<name>A0A4U8Q0R8_9FIRM</name>
<dbReference type="InterPro" id="IPR004838">
    <property type="entry name" value="NHTrfase_class1_PyrdxlP-BS"/>
</dbReference>
<evidence type="ECO:0000256" key="1">
    <source>
        <dbReference type="ARBA" id="ARBA00001933"/>
    </source>
</evidence>
<dbReference type="RefSeq" id="WP_027295547.1">
    <property type="nucleotide sequence ID" value="NZ_CABMJZ010000132.1"/>
</dbReference>
<dbReference type="GO" id="GO:0005737">
    <property type="term" value="C:cytoplasm"/>
    <property type="evidence" value="ECO:0007669"/>
    <property type="project" value="TreeGrafter"/>
</dbReference>
<dbReference type="Gene3D" id="3.90.1150.10">
    <property type="entry name" value="Aspartate Aminotransferase, domain 1"/>
    <property type="match status" value="1"/>
</dbReference>
<keyword evidence="3 6" id="KW-0032">Aminotransferase</keyword>
<evidence type="ECO:0000313" key="10">
    <source>
        <dbReference type="Proteomes" id="UP000306509"/>
    </source>
</evidence>
<evidence type="ECO:0000256" key="5">
    <source>
        <dbReference type="ARBA" id="ARBA00022898"/>
    </source>
</evidence>
<dbReference type="FunFam" id="3.40.640.10:FF:000033">
    <property type="entry name" value="Aspartate aminotransferase"/>
    <property type="match status" value="1"/>
</dbReference>